<dbReference type="InterPro" id="IPR003593">
    <property type="entry name" value="AAA+_ATPase"/>
</dbReference>
<dbReference type="KEGG" id="dbk:DGMP_07130"/>
<evidence type="ECO:0000313" key="2">
    <source>
        <dbReference type="EMBL" id="BCL60020.1"/>
    </source>
</evidence>
<feature type="domain" description="ABC transporter" evidence="1">
    <location>
        <begin position="12"/>
        <end position="217"/>
    </location>
</feature>
<organism evidence="2 3">
    <name type="scientific">Desulfomarina profundi</name>
    <dbReference type="NCBI Taxonomy" id="2772557"/>
    <lineage>
        <taxon>Bacteria</taxon>
        <taxon>Pseudomonadati</taxon>
        <taxon>Thermodesulfobacteriota</taxon>
        <taxon>Desulfobulbia</taxon>
        <taxon>Desulfobulbales</taxon>
        <taxon>Desulfobulbaceae</taxon>
        <taxon>Desulfomarina</taxon>
    </lineage>
</organism>
<dbReference type="Pfam" id="PF00005">
    <property type="entry name" value="ABC_tran"/>
    <property type="match status" value="1"/>
</dbReference>
<dbReference type="GO" id="GO:0005524">
    <property type="term" value="F:ATP binding"/>
    <property type="evidence" value="ECO:0007669"/>
    <property type="project" value="UniProtKB-KW"/>
</dbReference>
<dbReference type="GO" id="GO:0016887">
    <property type="term" value="F:ATP hydrolysis activity"/>
    <property type="evidence" value="ECO:0007669"/>
    <property type="project" value="InterPro"/>
</dbReference>
<dbReference type="Proteomes" id="UP000826725">
    <property type="component" value="Chromosome"/>
</dbReference>
<sequence length="217" mass="24261">MEKERHSLSISRRPPDILRVEALRFLDNGPYSFDIRSGECVGLSGPSGVGKTQLLRAMTDLIEHQGRVLLDDVPADDVPAPAWRSMVTMIPAESAWWYELVGDHFPREMGKDEAKALLANVGFGPDVFNWQTNRLSTGEKQRLALLRGLCHGPGVLLLDEPCSALDSKHTILVEDFILSHQKEHGTVILWVSHDPEQLQRVASKVFVMEKKSLLEST</sequence>
<dbReference type="EMBL" id="AP024086">
    <property type="protein sequence ID" value="BCL60020.1"/>
    <property type="molecule type" value="Genomic_DNA"/>
</dbReference>
<dbReference type="PANTHER" id="PTHR43119">
    <property type="entry name" value="ABC TRANSPORT PROTEIN ATP-BINDING COMPONENT-RELATED"/>
    <property type="match status" value="1"/>
</dbReference>
<protein>
    <submittedName>
        <fullName evidence="2">ATP-binding protein</fullName>
    </submittedName>
</protein>
<dbReference type="AlphaFoldDB" id="A0A8D5JNE0"/>
<keyword evidence="3" id="KW-1185">Reference proteome</keyword>
<reference evidence="2" key="1">
    <citation type="submission" date="2020-09" db="EMBL/GenBank/DDBJ databases">
        <title>Desulfogranum mesoprofundum gen. nov., sp. nov., a novel mesophilic, sulfate-reducing chemolithoautotroph isolated from a deep-sea hydrothermal vent chimney in the Suiyo Seamount.</title>
        <authorList>
            <person name="Hashimoto Y."/>
            <person name="Nakagawa S."/>
        </authorList>
    </citation>
    <scope>NUCLEOTIDE SEQUENCE</scope>
    <source>
        <strain evidence="2">KT2</strain>
    </source>
</reference>
<accession>A0A8D5JNE0</accession>
<keyword evidence="2" id="KW-0067">ATP-binding</keyword>
<dbReference type="PROSITE" id="PS50893">
    <property type="entry name" value="ABC_TRANSPORTER_2"/>
    <property type="match status" value="1"/>
</dbReference>
<evidence type="ECO:0000313" key="3">
    <source>
        <dbReference type="Proteomes" id="UP000826725"/>
    </source>
</evidence>
<dbReference type="CDD" id="cd00267">
    <property type="entry name" value="ABC_ATPase"/>
    <property type="match status" value="1"/>
</dbReference>
<dbReference type="PANTHER" id="PTHR43119:SF1">
    <property type="entry name" value="ABC TRANSPORTER DOMAIN-CONTAINING PROTEIN"/>
    <property type="match status" value="1"/>
</dbReference>
<keyword evidence="2" id="KW-0547">Nucleotide-binding</keyword>
<gene>
    <name evidence="2" type="ORF">DGMP_07130</name>
</gene>
<name>A0A8D5JNE0_9BACT</name>
<proteinExistence type="predicted"/>
<dbReference type="RefSeq" id="WP_228856190.1">
    <property type="nucleotide sequence ID" value="NZ_AP024086.1"/>
</dbReference>
<dbReference type="InterPro" id="IPR003439">
    <property type="entry name" value="ABC_transporter-like_ATP-bd"/>
</dbReference>
<evidence type="ECO:0000259" key="1">
    <source>
        <dbReference type="PROSITE" id="PS50893"/>
    </source>
</evidence>
<dbReference type="SMART" id="SM00382">
    <property type="entry name" value="AAA"/>
    <property type="match status" value="1"/>
</dbReference>